<dbReference type="AlphaFoldDB" id="A0A5C8NHV1"/>
<dbReference type="Proteomes" id="UP000321571">
    <property type="component" value="Unassembled WGS sequence"/>
</dbReference>
<name>A0A5C8NHV1_9ACTN</name>
<evidence type="ECO:0000313" key="1">
    <source>
        <dbReference type="EMBL" id="TXL61399.1"/>
    </source>
</evidence>
<gene>
    <name evidence="1" type="ORF">FHP06_08195</name>
</gene>
<comment type="caution">
    <text evidence="1">The sequence shown here is derived from an EMBL/GenBank/DDBJ whole genome shotgun (WGS) entry which is preliminary data.</text>
</comment>
<sequence length="82" mass="9223">MRVTDAALKRGYTLEQIEHAVIHHIDEFHDQDDHSLAILVGPTQSGDLLEVGVVFAPDGITIETVVHVMPARPTFLRRLKKR</sequence>
<organism evidence="1 2">
    <name type="scientific">Aeromicrobium terrae</name>
    <dbReference type="NCBI Taxonomy" id="2498846"/>
    <lineage>
        <taxon>Bacteria</taxon>
        <taxon>Bacillati</taxon>
        <taxon>Actinomycetota</taxon>
        <taxon>Actinomycetes</taxon>
        <taxon>Propionibacteriales</taxon>
        <taxon>Nocardioidaceae</taxon>
        <taxon>Aeromicrobium</taxon>
    </lineage>
</organism>
<reference evidence="1 2" key="1">
    <citation type="submission" date="2019-06" db="EMBL/GenBank/DDBJ databases">
        <title>Aeromicrobium sp. nov., isolated from a maize field.</title>
        <authorList>
            <person name="Lin S.-Y."/>
            <person name="Tsai C.-F."/>
            <person name="Young C.-C."/>
        </authorList>
    </citation>
    <scope>NUCLEOTIDE SEQUENCE [LARGE SCALE GENOMIC DNA]</scope>
    <source>
        <strain evidence="1 2">CC-CFT486</strain>
    </source>
</reference>
<dbReference type="OrthoDB" id="3577648at2"/>
<evidence type="ECO:0000313" key="2">
    <source>
        <dbReference type="Proteomes" id="UP000321571"/>
    </source>
</evidence>
<dbReference type="EMBL" id="VDUX01000003">
    <property type="protein sequence ID" value="TXL61399.1"/>
    <property type="molecule type" value="Genomic_DNA"/>
</dbReference>
<proteinExistence type="predicted"/>
<accession>A0A5C8NHV1</accession>
<keyword evidence="2" id="KW-1185">Reference proteome</keyword>
<evidence type="ECO:0008006" key="3">
    <source>
        <dbReference type="Google" id="ProtNLM"/>
    </source>
</evidence>
<dbReference type="RefSeq" id="WP_147685642.1">
    <property type="nucleotide sequence ID" value="NZ_VDUX01000003.1"/>
</dbReference>
<protein>
    <recommendedName>
        <fullName evidence="3">BrnT family toxin</fullName>
    </recommendedName>
</protein>